<keyword evidence="6" id="KW-0677">Repeat</keyword>
<dbReference type="Gene3D" id="3.30.40.10">
    <property type="entry name" value="Zinc/RING finger domain, C3HC4 (zinc finger)"/>
    <property type="match status" value="1"/>
</dbReference>
<feature type="domain" description="RING-type" evidence="10">
    <location>
        <begin position="46"/>
        <end position="265"/>
    </location>
</feature>
<dbReference type="UniPathway" id="UPA00143"/>
<evidence type="ECO:0000313" key="11">
    <source>
        <dbReference type="EMBL" id="PWA69139.1"/>
    </source>
</evidence>
<evidence type="ECO:0000256" key="4">
    <source>
        <dbReference type="ARBA" id="ARBA00022679"/>
    </source>
</evidence>
<dbReference type="STRING" id="35608.A0A2U1N6N8"/>
<protein>
    <recommendedName>
        <fullName evidence="3">RBR-type E3 ubiquitin transferase</fullName>
        <ecNumber evidence="3">2.3.2.31</ecNumber>
    </recommendedName>
</protein>
<comment type="catalytic activity">
    <reaction evidence="1">
        <text>[E2 ubiquitin-conjugating enzyme]-S-ubiquitinyl-L-cysteine + [acceptor protein]-L-lysine = [E2 ubiquitin-conjugating enzyme]-L-cysteine + [acceptor protein]-N(6)-ubiquitinyl-L-lysine.</text>
        <dbReference type="EC" id="2.3.2.31"/>
    </reaction>
</comment>
<sequence>MGNDISITQQEPQNHRQEDQKYAFTCEMCFKPVYMSNKEVENNNKLCTDCMIKYEEQNKANGKFKNSNICVHPFCTDCMIRYIQVKVEEKVSDIRCPDTSCKYSLEPLSCRSIITNQLFDKWCDVLCESAVLGVDGVYCPNRECMELILNECGDHKMKRCVCPYCKKPFCFGCKVPWHDGYSCKESKKMMMRDENDVAFDLVYKKNKWQMYPKCRHCVERVNGCNCIRCSVLVLGIRLFRTTQKLKELMKKGDSGGSVEMTGSSA</sequence>
<dbReference type="AlphaFoldDB" id="A0A2U1N6N8"/>
<keyword evidence="5" id="KW-0479">Metal-binding</keyword>
<keyword evidence="4" id="KW-0808">Transferase</keyword>
<dbReference type="EC" id="2.3.2.31" evidence="3"/>
<dbReference type="PROSITE" id="PS00518">
    <property type="entry name" value="ZF_RING_1"/>
    <property type="match status" value="1"/>
</dbReference>
<accession>A0A2U1N6N8</accession>
<dbReference type="GO" id="GO:0008270">
    <property type="term" value="F:zinc ion binding"/>
    <property type="evidence" value="ECO:0007669"/>
    <property type="project" value="UniProtKB-KW"/>
</dbReference>
<dbReference type="InterPro" id="IPR002867">
    <property type="entry name" value="IBR_dom"/>
</dbReference>
<comment type="caution">
    <text evidence="11">The sequence shown here is derived from an EMBL/GenBank/DDBJ whole genome shotgun (WGS) entry which is preliminary data.</text>
</comment>
<proteinExistence type="predicted"/>
<reference evidence="11 12" key="1">
    <citation type="journal article" date="2018" name="Mol. Plant">
        <title>The genome of Artemisia annua provides insight into the evolution of Asteraceae family and artemisinin biosynthesis.</title>
        <authorList>
            <person name="Shen Q."/>
            <person name="Zhang L."/>
            <person name="Liao Z."/>
            <person name="Wang S."/>
            <person name="Yan T."/>
            <person name="Shi P."/>
            <person name="Liu M."/>
            <person name="Fu X."/>
            <person name="Pan Q."/>
            <person name="Wang Y."/>
            <person name="Lv Z."/>
            <person name="Lu X."/>
            <person name="Zhang F."/>
            <person name="Jiang W."/>
            <person name="Ma Y."/>
            <person name="Chen M."/>
            <person name="Hao X."/>
            <person name="Li L."/>
            <person name="Tang Y."/>
            <person name="Lv G."/>
            <person name="Zhou Y."/>
            <person name="Sun X."/>
            <person name="Brodelius P.E."/>
            <person name="Rose J.K.C."/>
            <person name="Tang K."/>
        </authorList>
    </citation>
    <scope>NUCLEOTIDE SEQUENCE [LARGE SCALE GENOMIC DNA]</scope>
    <source>
        <strain evidence="12">cv. Huhao1</strain>
        <tissue evidence="11">Leaf</tissue>
    </source>
</reference>
<keyword evidence="7" id="KW-0863">Zinc-finger</keyword>
<evidence type="ECO:0000313" key="12">
    <source>
        <dbReference type="Proteomes" id="UP000245207"/>
    </source>
</evidence>
<evidence type="ECO:0000259" key="10">
    <source>
        <dbReference type="PROSITE" id="PS51873"/>
    </source>
</evidence>
<name>A0A2U1N6N8_ARTAN</name>
<keyword evidence="9" id="KW-0862">Zinc</keyword>
<dbReference type="InterPro" id="IPR013083">
    <property type="entry name" value="Znf_RING/FYVE/PHD"/>
</dbReference>
<keyword evidence="12" id="KW-1185">Reference proteome</keyword>
<dbReference type="Pfam" id="PF01485">
    <property type="entry name" value="IBR"/>
    <property type="match status" value="1"/>
</dbReference>
<dbReference type="InterPro" id="IPR031127">
    <property type="entry name" value="E3_UB_ligase_RBR"/>
</dbReference>
<organism evidence="11 12">
    <name type="scientific">Artemisia annua</name>
    <name type="common">Sweet wormwood</name>
    <dbReference type="NCBI Taxonomy" id="35608"/>
    <lineage>
        <taxon>Eukaryota</taxon>
        <taxon>Viridiplantae</taxon>
        <taxon>Streptophyta</taxon>
        <taxon>Embryophyta</taxon>
        <taxon>Tracheophyta</taxon>
        <taxon>Spermatophyta</taxon>
        <taxon>Magnoliopsida</taxon>
        <taxon>eudicotyledons</taxon>
        <taxon>Gunneridae</taxon>
        <taxon>Pentapetalae</taxon>
        <taxon>asterids</taxon>
        <taxon>campanulids</taxon>
        <taxon>Asterales</taxon>
        <taxon>Asteraceae</taxon>
        <taxon>Asteroideae</taxon>
        <taxon>Anthemideae</taxon>
        <taxon>Artemisiinae</taxon>
        <taxon>Artemisia</taxon>
    </lineage>
</organism>
<gene>
    <name evidence="11" type="ORF">CTI12_AA301500</name>
</gene>
<dbReference type="InterPro" id="IPR044066">
    <property type="entry name" value="TRIAD_supradom"/>
</dbReference>
<dbReference type="PANTHER" id="PTHR11685">
    <property type="entry name" value="RBR FAMILY RING FINGER AND IBR DOMAIN-CONTAINING"/>
    <property type="match status" value="1"/>
</dbReference>
<evidence type="ECO:0000256" key="2">
    <source>
        <dbReference type="ARBA" id="ARBA00001947"/>
    </source>
</evidence>
<dbReference type="Proteomes" id="UP000245207">
    <property type="component" value="Unassembled WGS sequence"/>
</dbReference>
<dbReference type="InterPro" id="IPR017907">
    <property type="entry name" value="Znf_RING_CS"/>
</dbReference>
<dbReference type="OrthoDB" id="10009520at2759"/>
<dbReference type="SUPFAM" id="SSF57850">
    <property type="entry name" value="RING/U-box"/>
    <property type="match status" value="1"/>
</dbReference>
<dbReference type="FunFam" id="3.30.40.10:FF:000230">
    <property type="entry name" value="RBR-type E3 ubiquitin transferase"/>
    <property type="match status" value="1"/>
</dbReference>
<evidence type="ECO:0000256" key="6">
    <source>
        <dbReference type="ARBA" id="ARBA00022737"/>
    </source>
</evidence>
<evidence type="ECO:0000256" key="7">
    <source>
        <dbReference type="ARBA" id="ARBA00022771"/>
    </source>
</evidence>
<keyword evidence="8" id="KW-0833">Ubl conjugation pathway</keyword>
<comment type="cofactor">
    <cofactor evidence="2">
        <name>Zn(2+)</name>
        <dbReference type="ChEBI" id="CHEBI:29105"/>
    </cofactor>
</comment>
<evidence type="ECO:0000256" key="1">
    <source>
        <dbReference type="ARBA" id="ARBA00001798"/>
    </source>
</evidence>
<dbReference type="SMART" id="SM00647">
    <property type="entry name" value="IBR"/>
    <property type="match status" value="1"/>
</dbReference>
<evidence type="ECO:0000256" key="3">
    <source>
        <dbReference type="ARBA" id="ARBA00012251"/>
    </source>
</evidence>
<dbReference type="GO" id="GO:0016567">
    <property type="term" value="P:protein ubiquitination"/>
    <property type="evidence" value="ECO:0007669"/>
    <property type="project" value="UniProtKB-UniPathway"/>
</dbReference>
<dbReference type="GO" id="GO:0061630">
    <property type="term" value="F:ubiquitin protein ligase activity"/>
    <property type="evidence" value="ECO:0007669"/>
    <property type="project" value="UniProtKB-EC"/>
</dbReference>
<evidence type="ECO:0000256" key="9">
    <source>
        <dbReference type="ARBA" id="ARBA00022833"/>
    </source>
</evidence>
<evidence type="ECO:0000256" key="5">
    <source>
        <dbReference type="ARBA" id="ARBA00022723"/>
    </source>
</evidence>
<dbReference type="EMBL" id="PKPP01003497">
    <property type="protein sequence ID" value="PWA69139.1"/>
    <property type="molecule type" value="Genomic_DNA"/>
</dbReference>
<evidence type="ECO:0000256" key="8">
    <source>
        <dbReference type="ARBA" id="ARBA00022786"/>
    </source>
</evidence>
<dbReference type="PROSITE" id="PS51873">
    <property type="entry name" value="TRIAD"/>
    <property type="match status" value="1"/>
</dbReference>